<sequence>MTDSDMDTAILMARLKIQAKKHLDLSVDLEKLEQDETYAQAVLRAVEDEAEDENLLVLVLRLRARLKSRQAEESLSQAKVAPLVTQAKPTLIRDHRFGARG</sequence>
<evidence type="ECO:0000313" key="2">
    <source>
        <dbReference type="Proteomes" id="UP000308917"/>
    </source>
</evidence>
<gene>
    <name evidence="1" type="ORF">E9531_10540</name>
</gene>
<comment type="caution">
    <text evidence="1">The sequence shown here is derived from an EMBL/GenBank/DDBJ whole genome shotgun (WGS) entry which is preliminary data.</text>
</comment>
<dbReference type="AlphaFoldDB" id="A0A4V4GR98"/>
<keyword evidence="2" id="KW-1185">Reference proteome</keyword>
<accession>A0A4V4GR98</accession>
<dbReference type="RefSeq" id="WP_136573714.1">
    <property type="nucleotide sequence ID" value="NZ_STFG01000010.1"/>
</dbReference>
<name>A0A4V4GR98_9BURK</name>
<dbReference type="Proteomes" id="UP000308917">
    <property type="component" value="Unassembled WGS sequence"/>
</dbReference>
<protein>
    <submittedName>
        <fullName evidence="1">Uncharacterized protein</fullName>
    </submittedName>
</protein>
<dbReference type="OrthoDB" id="8564415at2"/>
<dbReference type="EMBL" id="STFG01000010">
    <property type="protein sequence ID" value="THU00696.1"/>
    <property type="molecule type" value="Genomic_DNA"/>
</dbReference>
<reference evidence="1 2" key="1">
    <citation type="journal article" date="2015" name="Antonie Van Leeuwenhoek">
        <title>Lampropedia puyangensis sp. nov., isolated from symptomatic bark of Populus ? euramericana canker and emended description of Lampropedia hyalina (Ehrenberg 1832) Lee et al. 2004.</title>
        <authorList>
            <person name="Li Y."/>
            <person name="Wang T."/>
            <person name="Piao C.G."/>
            <person name="Wang L.F."/>
            <person name="Tian G.Z."/>
            <person name="Zhu T.H."/>
            <person name="Guo M.W."/>
        </authorList>
    </citation>
    <scope>NUCLEOTIDE SEQUENCE [LARGE SCALE GENOMIC DNA]</scope>
    <source>
        <strain evidence="1 2">2-bin</strain>
    </source>
</reference>
<proteinExistence type="predicted"/>
<evidence type="ECO:0000313" key="1">
    <source>
        <dbReference type="EMBL" id="THU00696.1"/>
    </source>
</evidence>
<organism evidence="1 2">
    <name type="scientific">Lampropedia puyangensis</name>
    <dbReference type="NCBI Taxonomy" id="1330072"/>
    <lineage>
        <taxon>Bacteria</taxon>
        <taxon>Pseudomonadati</taxon>
        <taxon>Pseudomonadota</taxon>
        <taxon>Betaproteobacteria</taxon>
        <taxon>Burkholderiales</taxon>
        <taxon>Comamonadaceae</taxon>
        <taxon>Lampropedia</taxon>
    </lineage>
</organism>